<dbReference type="GO" id="GO:0004553">
    <property type="term" value="F:hydrolase activity, hydrolyzing O-glycosyl compounds"/>
    <property type="evidence" value="ECO:0007669"/>
    <property type="project" value="InterPro"/>
</dbReference>
<keyword evidence="3" id="KW-0326">Glycosidase</keyword>
<accession>A0A506Y0A2</accession>
<keyword evidence="8" id="KW-1185">Reference proteome</keyword>
<feature type="signal peptide" evidence="5">
    <location>
        <begin position="1"/>
        <end position="20"/>
    </location>
</feature>
<name>A0A506Y0A2_9MICO</name>
<comment type="caution">
    <text evidence="7">The sequence shown here is derived from an EMBL/GenBank/DDBJ whole genome shotgun (WGS) entry which is preliminary data.</text>
</comment>
<dbReference type="Gene3D" id="3.20.20.300">
    <property type="entry name" value="Glycoside hydrolase, family 3, N-terminal domain"/>
    <property type="match status" value="1"/>
</dbReference>
<dbReference type="PROSITE" id="PS00775">
    <property type="entry name" value="GLYCOSYL_HYDROL_F3"/>
    <property type="match status" value="1"/>
</dbReference>
<evidence type="ECO:0000259" key="6">
    <source>
        <dbReference type="Pfam" id="PF00933"/>
    </source>
</evidence>
<dbReference type="InterPro" id="IPR050226">
    <property type="entry name" value="NagZ_Beta-hexosaminidase"/>
</dbReference>
<dbReference type="OrthoDB" id="9805821at2"/>
<evidence type="ECO:0000256" key="4">
    <source>
        <dbReference type="SAM" id="MobiDB-lite"/>
    </source>
</evidence>
<organism evidence="7 8">
    <name type="scientific">Schumannella soli</name>
    <dbReference type="NCBI Taxonomy" id="2590779"/>
    <lineage>
        <taxon>Bacteria</taxon>
        <taxon>Bacillati</taxon>
        <taxon>Actinomycetota</taxon>
        <taxon>Actinomycetes</taxon>
        <taxon>Micrococcales</taxon>
        <taxon>Microbacteriaceae</taxon>
        <taxon>Schumannella</taxon>
    </lineage>
</organism>
<evidence type="ECO:0000256" key="1">
    <source>
        <dbReference type="ARBA" id="ARBA00005336"/>
    </source>
</evidence>
<comment type="similarity">
    <text evidence="1">Belongs to the glycosyl hydrolase 3 family.</text>
</comment>
<dbReference type="InterPro" id="IPR036962">
    <property type="entry name" value="Glyco_hydro_3_N_sf"/>
</dbReference>
<evidence type="ECO:0000256" key="3">
    <source>
        <dbReference type="ARBA" id="ARBA00023295"/>
    </source>
</evidence>
<gene>
    <name evidence="7" type="ORF">FJ657_13435</name>
</gene>
<dbReference type="InterPro" id="IPR019800">
    <property type="entry name" value="Glyco_hydro_3_AS"/>
</dbReference>
<dbReference type="AlphaFoldDB" id="A0A506Y0A2"/>
<feature type="region of interest" description="Disordered" evidence="4">
    <location>
        <begin position="19"/>
        <end position="45"/>
    </location>
</feature>
<keyword evidence="2 7" id="KW-0378">Hydrolase</keyword>
<evidence type="ECO:0000256" key="5">
    <source>
        <dbReference type="SAM" id="SignalP"/>
    </source>
</evidence>
<keyword evidence="5" id="KW-0732">Signal</keyword>
<dbReference type="SUPFAM" id="SSF51445">
    <property type="entry name" value="(Trans)glycosidases"/>
    <property type="match status" value="1"/>
</dbReference>
<dbReference type="PANTHER" id="PTHR30480:SF16">
    <property type="entry name" value="GLYCOSIDE HYDROLASE FAMILY 3 DOMAIN PROTEIN"/>
    <property type="match status" value="1"/>
</dbReference>
<dbReference type="PANTHER" id="PTHR30480">
    <property type="entry name" value="BETA-HEXOSAMINIDASE-RELATED"/>
    <property type="match status" value="1"/>
</dbReference>
<dbReference type="Pfam" id="PF00933">
    <property type="entry name" value="Glyco_hydro_3"/>
    <property type="match status" value="1"/>
</dbReference>
<evidence type="ECO:0000313" key="8">
    <source>
        <dbReference type="Proteomes" id="UP000316252"/>
    </source>
</evidence>
<dbReference type="InterPro" id="IPR017853">
    <property type="entry name" value="GH"/>
</dbReference>
<feature type="chain" id="PRO_5021456661" evidence="5">
    <location>
        <begin position="21"/>
        <end position="381"/>
    </location>
</feature>
<evidence type="ECO:0000313" key="7">
    <source>
        <dbReference type="EMBL" id="TPW74907.1"/>
    </source>
</evidence>
<feature type="domain" description="Glycoside hydrolase family 3 N-terminal" evidence="6">
    <location>
        <begin position="51"/>
        <end position="376"/>
    </location>
</feature>
<evidence type="ECO:0000256" key="2">
    <source>
        <dbReference type="ARBA" id="ARBA00022801"/>
    </source>
</evidence>
<dbReference type="GO" id="GO:0005975">
    <property type="term" value="P:carbohydrate metabolic process"/>
    <property type="evidence" value="ECO:0007669"/>
    <property type="project" value="InterPro"/>
</dbReference>
<sequence>MLAAALALAAATSLAACAPAAPTPKPSAGGGTAHPSPSATPDPIAGLSVQQKVGLLFIVGTPATSADPATIDAVTNRGVRGLFLAGRSRAGTSATAQLVAQFTGITPTPGTAADVPLTVATDQEGGQVQVLRGPGFSDIPSALDQGGIDPATLKASAATWAAELRSAGVTMNLGPVADLVGSPAEARGNPPIGGYDRQFGYDPDTIVAHAGAVAEGMRGAGVAPVLKHFPGLGHVTANTDTANDVTDRAVTVDSADVGAFRRLLPSTGAVMMSNAVYAGIDPSAPAVFSPVVVTQLLRQQLGFRGLIVTDDLSATAQLKAWAPGDRAVLALAAGCDQLLVSADASVAASMIDAVVARAQSDPRFAATVDAAARRVIADRRS</sequence>
<dbReference type="InterPro" id="IPR001764">
    <property type="entry name" value="Glyco_hydro_3_N"/>
</dbReference>
<dbReference type="GO" id="GO:0009254">
    <property type="term" value="P:peptidoglycan turnover"/>
    <property type="evidence" value="ECO:0007669"/>
    <property type="project" value="TreeGrafter"/>
</dbReference>
<dbReference type="EMBL" id="VHQG01000004">
    <property type="protein sequence ID" value="TPW74907.1"/>
    <property type="molecule type" value="Genomic_DNA"/>
</dbReference>
<reference evidence="7 8" key="1">
    <citation type="submission" date="2019-06" db="EMBL/GenBank/DDBJ databases">
        <authorList>
            <person name="Li F."/>
        </authorList>
    </citation>
    <scope>NUCLEOTIDE SEQUENCE [LARGE SCALE GENOMIC DNA]</scope>
    <source>
        <strain evidence="7 8">10F1D-1</strain>
    </source>
</reference>
<proteinExistence type="inferred from homology"/>
<protein>
    <submittedName>
        <fullName evidence="7">Glycoside hydrolase family 3 protein</fullName>
    </submittedName>
</protein>
<dbReference type="Proteomes" id="UP000316252">
    <property type="component" value="Unassembled WGS sequence"/>
</dbReference>